<sequence>MYEIEQLKDAIVQTYNKSQYEDCLCLMSSYANIMYQYNQEYIDDELEDILQAMGSSICVGQTDTIKTDKPIDVLFYDGFGLDNRGLALQYLSALIKSGLHIAYVVKKAAIEKIPTITSILNTDQKSVILTYDEKESYVNKSKYLYSLTNKISPKTLFVYMHPADVSAALAFNCIGNVCERYYIDLTDHAFWIGKNVADYFIEFREYGANVARQYRHIPEEQIIMLPFYPFVNQWKKFEGFPFDRDGKIVIFSGGSLYKTFDGQNNAYYRVIENCLDRNDKIVFWYAGSGNNSELLKLESRFPNRVVHTKERQDLLEVLKNCDIYFNTYPQTGGLMMQYAAISGKAPITLESSVSGGGELINEDKLEIKFKTVNDTVDILLRMSSDSSFRKEVNERVKDSVITEKCFQENLVSIINDRKSQFDISYKEIDTADLRDVYCKRFGKNSFERHFHNDALMPFLKCSPILTSRIFIYKVKQRLMKRKM</sequence>
<dbReference type="EMBL" id="FOIL01000026">
    <property type="protein sequence ID" value="SET57949.1"/>
    <property type="molecule type" value="Genomic_DNA"/>
</dbReference>
<organism evidence="1 2">
    <name type="scientific">[Clostridium] aminophilum</name>
    <dbReference type="NCBI Taxonomy" id="1526"/>
    <lineage>
        <taxon>Bacteria</taxon>
        <taxon>Bacillati</taxon>
        <taxon>Bacillota</taxon>
        <taxon>Clostridia</taxon>
        <taxon>Lachnospirales</taxon>
        <taxon>Lachnospiraceae</taxon>
    </lineage>
</organism>
<dbReference type="AlphaFoldDB" id="A0A1I0FI04"/>
<evidence type="ECO:0000313" key="1">
    <source>
        <dbReference type="EMBL" id="SET57949.1"/>
    </source>
</evidence>
<name>A0A1I0FI04_9FIRM</name>
<evidence type="ECO:0008006" key="3">
    <source>
        <dbReference type="Google" id="ProtNLM"/>
    </source>
</evidence>
<proteinExistence type="predicted"/>
<protein>
    <recommendedName>
        <fullName evidence="3">Glycosyl transferases group 1</fullName>
    </recommendedName>
</protein>
<accession>A0A1I0FI04</accession>
<dbReference type="SUPFAM" id="SSF53756">
    <property type="entry name" value="UDP-Glycosyltransferase/glycogen phosphorylase"/>
    <property type="match status" value="1"/>
</dbReference>
<dbReference type="RefSeq" id="WP_074649653.1">
    <property type="nucleotide sequence ID" value="NZ_FOIL01000026.1"/>
</dbReference>
<dbReference type="OrthoDB" id="973857at2"/>
<keyword evidence="2" id="KW-1185">Reference proteome</keyword>
<dbReference type="Proteomes" id="UP000199820">
    <property type="component" value="Unassembled WGS sequence"/>
</dbReference>
<dbReference type="Gene3D" id="3.40.50.2000">
    <property type="entry name" value="Glycogen Phosphorylase B"/>
    <property type="match status" value="1"/>
</dbReference>
<evidence type="ECO:0000313" key="2">
    <source>
        <dbReference type="Proteomes" id="UP000199820"/>
    </source>
</evidence>
<reference evidence="1 2" key="1">
    <citation type="submission" date="2016-10" db="EMBL/GenBank/DDBJ databases">
        <authorList>
            <person name="de Groot N.N."/>
        </authorList>
    </citation>
    <scope>NUCLEOTIDE SEQUENCE [LARGE SCALE GENOMIC DNA]</scope>
    <source>
        <strain evidence="1 2">KH1P1</strain>
    </source>
</reference>
<gene>
    <name evidence="1" type="ORF">SAMN04487771_10266</name>
</gene>